<dbReference type="PROSITE" id="PS50231">
    <property type="entry name" value="RICIN_B_LECTIN"/>
    <property type="match status" value="1"/>
</dbReference>
<dbReference type="SUPFAM" id="SSF53448">
    <property type="entry name" value="Nucleotide-diphospho-sugar transferases"/>
    <property type="match status" value="1"/>
</dbReference>
<dbReference type="InterPro" id="IPR029044">
    <property type="entry name" value="Nucleotide-diphossugar_trans"/>
</dbReference>
<dbReference type="PANTHER" id="PTHR11675">
    <property type="entry name" value="N-ACETYLGALACTOSAMINYLTRANSFERASE"/>
    <property type="match status" value="1"/>
</dbReference>
<gene>
    <name evidence="8" type="ORF">CHIRRI_LOCUS12462</name>
</gene>
<dbReference type="GO" id="GO:0000139">
    <property type="term" value="C:Golgi membrane"/>
    <property type="evidence" value="ECO:0007669"/>
    <property type="project" value="UniProtKB-SubCell"/>
</dbReference>
<dbReference type="Gene3D" id="3.90.550.10">
    <property type="entry name" value="Spore Coat Polysaccharide Biosynthesis Protein SpsA, Chain A"/>
    <property type="match status" value="1"/>
</dbReference>
<comment type="similarity">
    <text evidence="6">Belongs to the glycosyltransferase 2 family. GalNAc-T subfamily.</text>
</comment>
<keyword evidence="3 6" id="KW-0333">Golgi apparatus</keyword>
<evidence type="ECO:0000256" key="5">
    <source>
        <dbReference type="ARBA" id="ARBA00023180"/>
    </source>
</evidence>
<keyword evidence="4 6" id="KW-1015">Disulfide bond</keyword>
<evidence type="ECO:0000259" key="7">
    <source>
        <dbReference type="SMART" id="SM00458"/>
    </source>
</evidence>
<dbReference type="InterPro" id="IPR001173">
    <property type="entry name" value="Glyco_trans_2-like"/>
</dbReference>
<evidence type="ECO:0000256" key="3">
    <source>
        <dbReference type="ARBA" id="ARBA00023034"/>
    </source>
</evidence>
<evidence type="ECO:0000256" key="1">
    <source>
        <dbReference type="ARBA" id="ARBA00004323"/>
    </source>
</evidence>
<keyword evidence="2 6" id="KW-0430">Lectin</keyword>
<feature type="domain" description="Ricin B lectin" evidence="7">
    <location>
        <begin position="443"/>
        <end position="560"/>
    </location>
</feature>
<keyword evidence="6" id="KW-0808">Transferase</keyword>
<comment type="subcellular location">
    <subcellularLocation>
        <location evidence="1 6">Golgi apparatus membrane</location>
        <topology evidence="1 6">Single-pass type II membrane protein</topology>
    </subcellularLocation>
</comment>
<dbReference type="Pfam" id="PF00652">
    <property type="entry name" value="Ricin_B_lectin"/>
    <property type="match status" value="1"/>
</dbReference>
<proteinExistence type="inferred from homology"/>
<dbReference type="SMART" id="SM00458">
    <property type="entry name" value="RICIN"/>
    <property type="match status" value="1"/>
</dbReference>
<protein>
    <recommendedName>
        <fullName evidence="6">Polypeptide N-acetylgalactosaminyltransferase</fullName>
        <ecNumber evidence="6">2.4.1.-</ecNumber>
    </recommendedName>
    <alternativeName>
        <fullName evidence="6">Protein-UDP acetylgalactosaminyltransferase</fullName>
    </alternativeName>
</protein>
<evidence type="ECO:0000256" key="2">
    <source>
        <dbReference type="ARBA" id="ARBA00022734"/>
    </source>
</evidence>
<evidence type="ECO:0000313" key="9">
    <source>
        <dbReference type="Proteomes" id="UP001153620"/>
    </source>
</evidence>
<dbReference type="Proteomes" id="UP001153620">
    <property type="component" value="Chromosome 3"/>
</dbReference>
<name>A0A9N9WXM5_9DIPT</name>
<dbReference type="AlphaFoldDB" id="A0A9N9WXM5"/>
<reference evidence="8" key="1">
    <citation type="submission" date="2022-01" db="EMBL/GenBank/DDBJ databases">
        <authorList>
            <person name="King R."/>
        </authorList>
    </citation>
    <scope>NUCLEOTIDE SEQUENCE</scope>
</reference>
<dbReference type="EMBL" id="OU895879">
    <property type="protein sequence ID" value="CAG9809642.1"/>
    <property type="molecule type" value="Genomic_DNA"/>
</dbReference>
<dbReference type="EC" id="2.4.1.-" evidence="6"/>
<comment type="pathway">
    <text evidence="6">Protein modification; protein glycosylation.</text>
</comment>
<keyword evidence="6" id="KW-0464">Manganese</keyword>
<reference evidence="8" key="2">
    <citation type="submission" date="2022-10" db="EMBL/GenBank/DDBJ databases">
        <authorList>
            <consortium name="ENA_rothamsted_submissions"/>
            <consortium name="culmorum"/>
            <person name="King R."/>
        </authorList>
    </citation>
    <scope>NUCLEOTIDE SEQUENCE</scope>
</reference>
<dbReference type="InterPro" id="IPR035992">
    <property type="entry name" value="Ricin_B-like_lectins"/>
</dbReference>
<dbReference type="OrthoDB" id="7786137at2759"/>
<keyword evidence="5" id="KW-0325">Glycoprotein</keyword>
<dbReference type="PANTHER" id="PTHR11675:SF134">
    <property type="entry name" value="N-ACETYLGALACTOSAMINYLTRANSFERASE 4-RELATED"/>
    <property type="match status" value="1"/>
</dbReference>
<dbReference type="SUPFAM" id="SSF50370">
    <property type="entry name" value="Ricin B-like lectins"/>
    <property type="match status" value="1"/>
</dbReference>
<evidence type="ECO:0000313" key="8">
    <source>
        <dbReference type="EMBL" id="CAG9809642.1"/>
    </source>
</evidence>
<dbReference type="GO" id="GO:0004653">
    <property type="term" value="F:polypeptide N-acetylgalactosaminyltransferase activity"/>
    <property type="evidence" value="ECO:0007669"/>
    <property type="project" value="TreeGrafter"/>
</dbReference>
<accession>A0A9N9WXM5</accession>
<dbReference type="Gene3D" id="2.80.10.50">
    <property type="match status" value="1"/>
</dbReference>
<sequence length="587" mass="69463">MRNKQNKFLIFWLLTCTVIASIFIVNKEYLSRISGNTLLITEEYKDWNDYEIIIKDSYRTGFGEHGKGEKLTDANDIDKNKRLWSEWGFSVVISDKISVNRSIPDFRHPNCFEKKYLKNLPKVSIIIIFVDENFHVFKRTLHSLYNRTPHELIEEVILVNDHSTKDFLYEPLRIYVEENFPEIQFNIINLKKRHGLMQARVVGAKAAKSEFLFISEPHCEMTYNWLPPLLQPLVDDLKVVTVPIVDNIEYNEFQYYENDKGNKGSRGVFDWDMEYMKLKRFPKKDESKELDPFLTPIMTGGIFMIRKSYFFEIGPYDPELVIWGGENIEMSLKIHLCGGQLLEVPCSRIGHMIRAFTKARKHESGMDFEGFNRKRILEVWFENYKEHVYKRNRKRYNNINPGNLTEAIKFKEKLKCKPFEYFLKVIAPDLEVNFPLLPHPFATGQIQLFDEEYCLETKNQVDEAVVLKKCFCLMKSTQNFELSWWRSIRLKGTNICIDAYDLRMNSCHGQGGFQHFKYDIDTKQIKNMVNEKCIQAEVDEESIKFEDCNDSIKLQQWTFSDFINETALYDWKNSGRPFQGDESAYWW</sequence>
<dbReference type="InterPro" id="IPR000772">
    <property type="entry name" value="Ricin_B_lectin"/>
</dbReference>
<keyword evidence="6" id="KW-0328">Glycosyltransferase</keyword>
<dbReference type="Pfam" id="PF00535">
    <property type="entry name" value="Glycos_transf_2"/>
    <property type="match status" value="1"/>
</dbReference>
<dbReference type="GO" id="GO:0006493">
    <property type="term" value="P:protein O-linked glycosylation"/>
    <property type="evidence" value="ECO:0007669"/>
    <property type="project" value="TreeGrafter"/>
</dbReference>
<comment type="cofactor">
    <cofactor evidence="6">
        <name>Mn(2+)</name>
        <dbReference type="ChEBI" id="CHEBI:29035"/>
    </cofactor>
</comment>
<keyword evidence="9" id="KW-1185">Reference proteome</keyword>
<evidence type="ECO:0000256" key="6">
    <source>
        <dbReference type="RuleBase" id="RU361242"/>
    </source>
</evidence>
<evidence type="ECO:0000256" key="4">
    <source>
        <dbReference type="ARBA" id="ARBA00023157"/>
    </source>
</evidence>
<dbReference type="GO" id="GO:0030246">
    <property type="term" value="F:carbohydrate binding"/>
    <property type="evidence" value="ECO:0007669"/>
    <property type="project" value="UniProtKB-KW"/>
</dbReference>
<organism evidence="8 9">
    <name type="scientific">Chironomus riparius</name>
    <dbReference type="NCBI Taxonomy" id="315576"/>
    <lineage>
        <taxon>Eukaryota</taxon>
        <taxon>Metazoa</taxon>
        <taxon>Ecdysozoa</taxon>
        <taxon>Arthropoda</taxon>
        <taxon>Hexapoda</taxon>
        <taxon>Insecta</taxon>
        <taxon>Pterygota</taxon>
        <taxon>Neoptera</taxon>
        <taxon>Endopterygota</taxon>
        <taxon>Diptera</taxon>
        <taxon>Nematocera</taxon>
        <taxon>Chironomoidea</taxon>
        <taxon>Chironomidae</taxon>
        <taxon>Chironominae</taxon>
        <taxon>Chironomus</taxon>
    </lineage>
</organism>